<accession>A0A8S5PBN0</accession>
<sequence length="70" mass="8402">MFTGFEQTGSRKMGICKQCKQLFYGGLLKYRVIEKNNRHMFIYFFYNSIIRRGPRACARAREIKIYILII</sequence>
<evidence type="ECO:0000313" key="1">
    <source>
        <dbReference type="EMBL" id="DAE04478.1"/>
    </source>
</evidence>
<reference evidence="1" key="1">
    <citation type="journal article" date="2021" name="Proc. Natl. Acad. Sci. U.S.A.">
        <title>A Catalog of Tens of Thousands of Viruses from Human Metagenomes Reveals Hidden Associations with Chronic Diseases.</title>
        <authorList>
            <person name="Tisza M.J."/>
            <person name="Buck C.B."/>
        </authorList>
    </citation>
    <scope>NUCLEOTIDE SEQUENCE</scope>
    <source>
        <strain evidence="1">CtKeG8</strain>
    </source>
</reference>
<dbReference type="EMBL" id="BK015388">
    <property type="protein sequence ID" value="DAE04478.1"/>
    <property type="molecule type" value="Genomic_DNA"/>
</dbReference>
<protein>
    <submittedName>
        <fullName evidence="1">Uncharacterized protein</fullName>
    </submittedName>
</protein>
<name>A0A8S5PBN0_9CAUD</name>
<organism evidence="1">
    <name type="scientific">Siphoviridae sp. ctKeG8</name>
    <dbReference type="NCBI Taxonomy" id="2825443"/>
    <lineage>
        <taxon>Viruses</taxon>
        <taxon>Duplodnaviria</taxon>
        <taxon>Heunggongvirae</taxon>
        <taxon>Uroviricota</taxon>
        <taxon>Caudoviricetes</taxon>
    </lineage>
</organism>
<proteinExistence type="predicted"/>